<dbReference type="Proteomes" id="UP000886757">
    <property type="component" value="Unassembled WGS sequence"/>
</dbReference>
<gene>
    <name evidence="1" type="ORF">IAB31_07600</name>
</gene>
<evidence type="ECO:0000313" key="2">
    <source>
        <dbReference type="Proteomes" id="UP000886757"/>
    </source>
</evidence>
<dbReference type="Gene3D" id="3.10.129.130">
    <property type="match status" value="1"/>
</dbReference>
<proteinExistence type="predicted"/>
<protein>
    <submittedName>
        <fullName evidence="1">Uncharacterized protein</fullName>
    </submittedName>
</protein>
<reference evidence="1" key="1">
    <citation type="submission" date="2020-10" db="EMBL/GenBank/DDBJ databases">
        <authorList>
            <person name="Gilroy R."/>
        </authorList>
    </citation>
    <scope>NUCLEOTIDE SEQUENCE</scope>
    <source>
        <strain evidence="1">ChiSjej4B22-8148</strain>
    </source>
</reference>
<dbReference type="EMBL" id="DVGK01000084">
    <property type="protein sequence ID" value="HIR13772.1"/>
    <property type="molecule type" value="Genomic_DNA"/>
</dbReference>
<dbReference type="InterPro" id="IPR058108">
    <property type="entry name" value="CptIN-like"/>
</dbReference>
<name>A0A9D1ACL3_9FIRM</name>
<accession>A0A9D1ACL3</accession>
<comment type="caution">
    <text evidence="1">The sequence shown here is derived from an EMBL/GenBank/DDBJ whole genome shotgun (WGS) entry which is preliminary data.</text>
</comment>
<evidence type="ECO:0000313" key="1">
    <source>
        <dbReference type="EMBL" id="HIR13772.1"/>
    </source>
</evidence>
<dbReference type="InterPro" id="IPR053735">
    <property type="entry name" value="Type_III_TA_endoRNase"/>
</dbReference>
<reference evidence="1" key="2">
    <citation type="journal article" date="2021" name="PeerJ">
        <title>Extensive microbial diversity within the chicken gut microbiome revealed by metagenomics and culture.</title>
        <authorList>
            <person name="Gilroy R."/>
            <person name="Ravi A."/>
            <person name="Getino M."/>
            <person name="Pursley I."/>
            <person name="Horton D.L."/>
            <person name="Alikhan N.F."/>
            <person name="Baker D."/>
            <person name="Gharbi K."/>
            <person name="Hall N."/>
            <person name="Watson M."/>
            <person name="Adriaenssens E.M."/>
            <person name="Foster-Nyarko E."/>
            <person name="Jarju S."/>
            <person name="Secka A."/>
            <person name="Antonio M."/>
            <person name="Oren A."/>
            <person name="Chaudhuri R.R."/>
            <person name="La Ragione R."/>
            <person name="Hildebrand F."/>
            <person name="Pallen M.J."/>
        </authorList>
    </citation>
    <scope>NUCLEOTIDE SEQUENCE</scope>
    <source>
        <strain evidence="1">ChiSjej4B22-8148</strain>
    </source>
</reference>
<sequence>MPQAQLYFLSNEYYQDFPDDGLMKNKDTIDGVPHSRPCFFAFRDARVSGIYWIVPISSKYEKYKRIEQFKIKKYGRCNTIHRQPIRIDGRVAADVEKNARNVLALAKRGAKVIFPDVFKIFRDLEKQLQ</sequence>
<dbReference type="NCBIfam" id="NF047359">
    <property type="entry name" value="CptIN"/>
    <property type="match status" value="1"/>
</dbReference>
<organism evidence="1 2">
    <name type="scientific">Candidatus Choladousia intestinavium</name>
    <dbReference type="NCBI Taxonomy" id="2840727"/>
    <lineage>
        <taxon>Bacteria</taxon>
        <taxon>Bacillati</taxon>
        <taxon>Bacillota</taxon>
        <taxon>Clostridia</taxon>
        <taxon>Lachnospirales</taxon>
        <taxon>Lachnospiraceae</taxon>
        <taxon>Lachnospiraceae incertae sedis</taxon>
        <taxon>Candidatus Choladousia</taxon>
    </lineage>
</organism>
<dbReference type="CDD" id="cd17492">
    <property type="entry name" value="toxin_CptN"/>
    <property type="match status" value="1"/>
</dbReference>
<dbReference type="AlphaFoldDB" id="A0A9D1ACL3"/>